<protein>
    <submittedName>
        <fullName evidence="1">Uncharacterized protein</fullName>
    </submittedName>
</protein>
<reference evidence="2" key="1">
    <citation type="journal article" date="2013" name="Nature">
        <title>Draft genome of the wheat A-genome progenitor Triticum urartu.</title>
        <authorList>
            <person name="Ling H.Q."/>
            <person name="Zhao S."/>
            <person name="Liu D."/>
            <person name="Wang J."/>
            <person name="Sun H."/>
            <person name="Zhang C."/>
            <person name="Fan H."/>
            <person name="Li D."/>
            <person name="Dong L."/>
            <person name="Tao Y."/>
            <person name="Gao C."/>
            <person name="Wu H."/>
            <person name="Li Y."/>
            <person name="Cui Y."/>
            <person name="Guo X."/>
            <person name="Zheng S."/>
            <person name="Wang B."/>
            <person name="Yu K."/>
            <person name="Liang Q."/>
            <person name="Yang W."/>
            <person name="Lou X."/>
            <person name="Chen J."/>
            <person name="Feng M."/>
            <person name="Jian J."/>
            <person name="Zhang X."/>
            <person name="Luo G."/>
            <person name="Jiang Y."/>
            <person name="Liu J."/>
            <person name="Wang Z."/>
            <person name="Sha Y."/>
            <person name="Zhang B."/>
            <person name="Wu H."/>
            <person name="Tang D."/>
            <person name="Shen Q."/>
            <person name="Xue P."/>
            <person name="Zou S."/>
            <person name="Wang X."/>
            <person name="Liu X."/>
            <person name="Wang F."/>
            <person name="Yang Y."/>
            <person name="An X."/>
            <person name="Dong Z."/>
            <person name="Zhang K."/>
            <person name="Zhang X."/>
            <person name="Luo M.C."/>
            <person name="Dvorak J."/>
            <person name="Tong Y."/>
            <person name="Wang J."/>
            <person name="Yang H."/>
            <person name="Li Z."/>
            <person name="Wang D."/>
            <person name="Zhang A."/>
            <person name="Wang J."/>
        </authorList>
    </citation>
    <scope>NUCLEOTIDE SEQUENCE</scope>
    <source>
        <strain evidence="2">cv. G1812</strain>
    </source>
</reference>
<name>A0A8R7U0H1_TRIUA</name>
<keyword evidence="2" id="KW-1185">Reference proteome</keyword>
<dbReference type="Gramene" id="TuG1812G0300004359.01.T02">
    <property type="protein sequence ID" value="TuG1812G0300004359.01.T02.cds418164"/>
    <property type="gene ID" value="TuG1812G0300004359.01"/>
</dbReference>
<evidence type="ECO:0000313" key="2">
    <source>
        <dbReference type="Proteomes" id="UP000015106"/>
    </source>
</evidence>
<reference evidence="1" key="3">
    <citation type="submission" date="2022-06" db="UniProtKB">
        <authorList>
            <consortium name="EnsemblPlants"/>
        </authorList>
    </citation>
    <scope>IDENTIFICATION</scope>
</reference>
<accession>A0A8R7U0H1</accession>
<proteinExistence type="predicted"/>
<reference evidence="1" key="2">
    <citation type="submission" date="2018-03" db="EMBL/GenBank/DDBJ databases">
        <title>The Triticum urartu genome reveals the dynamic nature of wheat genome evolution.</title>
        <authorList>
            <person name="Ling H."/>
            <person name="Ma B."/>
            <person name="Shi X."/>
            <person name="Liu H."/>
            <person name="Dong L."/>
            <person name="Sun H."/>
            <person name="Cao Y."/>
            <person name="Gao Q."/>
            <person name="Zheng S."/>
            <person name="Li Y."/>
            <person name="Yu Y."/>
            <person name="Du H."/>
            <person name="Qi M."/>
            <person name="Li Y."/>
            <person name="Yu H."/>
            <person name="Cui Y."/>
            <person name="Wang N."/>
            <person name="Chen C."/>
            <person name="Wu H."/>
            <person name="Zhao Y."/>
            <person name="Zhang J."/>
            <person name="Li Y."/>
            <person name="Zhou W."/>
            <person name="Zhang B."/>
            <person name="Hu W."/>
            <person name="Eijk M."/>
            <person name="Tang J."/>
            <person name="Witsenboer H."/>
            <person name="Zhao S."/>
            <person name="Li Z."/>
            <person name="Zhang A."/>
            <person name="Wang D."/>
            <person name="Liang C."/>
        </authorList>
    </citation>
    <scope>NUCLEOTIDE SEQUENCE [LARGE SCALE GENOMIC DNA]</scope>
    <source>
        <strain evidence="1">cv. G1812</strain>
    </source>
</reference>
<dbReference type="Proteomes" id="UP000015106">
    <property type="component" value="Chromosome 3"/>
</dbReference>
<dbReference type="EnsemblPlants" id="TuG1812G0300004359.01.T02">
    <property type="protein sequence ID" value="TuG1812G0300004359.01.T02.cds418164"/>
    <property type="gene ID" value="TuG1812G0300004359.01"/>
</dbReference>
<dbReference type="AlphaFoldDB" id="A0A8R7U0H1"/>
<evidence type="ECO:0000313" key="1">
    <source>
        <dbReference type="EnsemblPlants" id="TuG1812G0300004359.01.T02.cds418164"/>
    </source>
</evidence>
<organism evidence="1 2">
    <name type="scientific">Triticum urartu</name>
    <name type="common">Red wild einkorn</name>
    <name type="synonym">Crithodium urartu</name>
    <dbReference type="NCBI Taxonomy" id="4572"/>
    <lineage>
        <taxon>Eukaryota</taxon>
        <taxon>Viridiplantae</taxon>
        <taxon>Streptophyta</taxon>
        <taxon>Embryophyta</taxon>
        <taxon>Tracheophyta</taxon>
        <taxon>Spermatophyta</taxon>
        <taxon>Magnoliopsida</taxon>
        <taxon>Liliopsida</taxon>
        <taxon>Poales</taxon>
        <taxon>Poaceae</taxon>
        <taxon>BOP clade</taxon>
        <taxon>Pooideae</taxon>
        <taxon>Triticodae</taxon>
        <taxon>Triticeae</taxon>
        <taxon>Triticinae</taxon>
        <taxon>Triticum</taxon>
    </lineage>
</organism>
<sequence length="45" mass="4809">MTHTTASMRCQQGSVLKVCYLTGPVCSSLCNVEDLEEMGLQALGC</sequence>